<proteinExistence type="predicted"/>
<dbReference type="Proteomes" id="UP000182835">
    <property type="component" value="Unassembled WGS sequence"/>
</dbReference>
<feature type="transmembrane region" description="Helical" evidence="1">
    <location>
        <begin position="99"/>
        <end position="123"/>
    </location>
</feature>
<dbReference type="InterPro" id="IPR006938">
    <property type="entry name" value="DUF624"/>
</dbReference>
<keyword evidence="1" id="KW-0472">Membrane</keyword>
<feature type="transmembrane region" description="Helical" evidence="1">
    <location>
        <begin position="135"/>
        <end position="165"/>
    </location>
</feature>
<evidence type="ECO:0000313" key="2">
    <source>
        <dbReference type="EMBL" id="OJG15754.1"/>
    </source>
</evidence>
<feature type="transmembrane region" description="Helical" evidence="1">
    <location>
        <begin position="20"/>
        <end position="40"/>
    </location>
</feature>
<comment type="caution">
    <text evidence="2">The sequence shown here is derived from an EMBL/GenBank/DDBJ whole genome shotgun (WGS) entry which is preliminary data.</text>
</comment>
<evidence type="ECO:0008006" key="4">
    <source>
        <dbReference type="Google" id="ProtNLM"/>
    </source>
</evidence>
<sequence>MVSSGIQRLFYVVWMIIKLNLYFVLFTLMSGVLFGAGPAFQTMTDLLMEHGIDYQQVTFKGFMSQWRKNFKRSNVHFLLFAGISFFLGYNLYLSAQIQGLLWLVIDFVLVFVLLLLTVFYLYVTQYETKYEITHFNLFKLAFVSVFLNFSAFLKVLFGLISILVLTWFFKGLLLFATFALIAVWSGFATKDNRFMVARKLAQHG</sequence>
<evidence type="ECO:0000313" key="3">
    <source>
        <dbReference type="Proteomes" id="UP000182835"/>
    </source>
</evidence>
<dbReference type="RefSeq" id="WP_071864413.1">
    <property type="nucleotide sequence ID" value="NZ_JBHLVQ010000007.1"/>
</dbReference>
<dbReference type="Pfam" id="PF04854">
    <property type="entry name" value="DUF624"/>
    <property type="match status" value="1"/>
</dbReference>
<gene>
    <name evidence="2" type="ORF">RU96_GL002059</name>
</gene>
<dbReference type="EMBL" id="JXKG01000005">
    <property type="protein sequence ID" value="OJG15754.1"/>
    <property type="molecule type" value="Genomic_DNA"/>
</dbReference>
<keyword evidence="1" id="KW-1133">Transmembrane helix</keyword>
<accession>A0A1L8R7M3</accession>
<dbReference type="AlphaFoldDB" id="A0A1L8R7M3"/>
<feature type="transmembrane region" description="Helical" evidence="1">
    <location>
        <begin position="75"/>
        <end position="93"/>
    </location>
</feature>
<evidence type="ECO:0000256" key="1">
    <source>
        <dbReference type="SAM" id="Phobius"/>
    </source>
</evidence>
<organism evidence="2 3">
    <name type="scientific">Enterococcus canintestini</name>
    <dbReference type="NCBI Taxonomy" id="317010"/>
    <lineage>
        <taxon>Bacteria</taxon>
        <taxon>Bacillati</taxon>
        <taxon>Bacillota</taxon>
        <taxon>Bacilli</taxon>
        <taxon>Lactobacillales</taxon>
        <taxon>Enterococcaceae</taxon>
        <taxon>Enterococcus</taxon>
    </lineage>
</organism>
<dbReference type="STRING" id="317010.RU96_GL002059"/>
<dbReference type="OrthoDB" id="1650985at2"/>
<name>A0A1L8R7M3_9ENTE</name>
<reference evidence="2 3" key="1">
    <citation type="submission" date="2014-12" db="EMBL/GenBank/DDBJ databases">
        <title>Draft genome sequences of 29 type strains of Enterococci.</title>
        <authorList>
            <person name="Zhong Z."/>
            <person name="Sun Z."/>
            <person name="Liu W."/>
            <person name="Zhang W."/>
            <person name="Zhang H."/>
        </authorList>
    </citation>
    <scope>NUCLEOTIDE SEQUENCE [LARGE SCALE GENOMIC DNA]</scope>
    <source>
        <strain evidence="2 3">DSM 21207</strain>
    </source>
</reference>
<feature type="transmembrane region" description="Helical" evidence="1">
    <location>
        <begin position="171"/>
        <end position="189"/>
    </location>
</feature>
<keyword evidence="1" id="KW-0812">Transmembrane</keyword>
<protein>
    <recommendedName>
        <fullName evidence="4">DUF624 domain-containing protein</fullName>
    </recommendedName>
</protein>